<dbReference type="RefSeq" id="WP_378141118.1">
    <property type="nucleotide sequence ID" value="NZ_JBHSEF010000021.1"/>
</dbReference>
<keyword evidence="2" id="KW-0732">Signal</keyword>
<name>A0ABV8UU98_9BACL</name>
<proteinExistence type="predicted"/>
<sequence>MNQLKKRLLFMMIGAAMVFAACGGSSEEKVRKQIMAKWEEQDGYEVKAEMVVQSPSETATYSIDVWHTKPDYYRVSVNDANPEKNQLIIRNKEGVFVISPHLQKSYQFKSDWPLKHSQAYLIESLSRDIQADPEAEFTEQEKTYTFVTKTKASHEQSLPQQTIEIDKKSLLPKRVVIHSEDGQEKMELTFTKIELGKVHSAADYEADPFEKATDGNETASAEMDDTEFQTSYPTVQLTGVELLEEKTAEGPNGKRVILTYGGTKAFTLIQQPSPKNTLLPVHAPGDPAPIGMQMGGQTEHSLQWEQDGKLYFLASTSLTEDEMLAVAASMQTPSLK</sequence>
<dbReference type="Gene3D" id="2.50.20.10">
    <property type="entry name" value="Lipoprotein localisation LolA/LolB/LppX"/>
    <property type="match status" value="1"/>
</dbReference>
<gene>
    <name evidence="3" type="ORF">ACFO0S_07280</name>
</gene>
<dbReference type="SUPFAM" id="SSF89392">
    <property type="entry name" value="Prokaryotic lipoproteins and lipoprotein localization factors"/>
    <property type="match status" value="1"/>
</dbReference>
<keyword evidence="3" id="KW-0449">Lipoprotein</keyword>
<reference evidence="4" key="1">
    <citation type="journal article" date="2019" name="Int. J. Syst. Evol. Microbiol.">
        <title>The Global Catalogue of Microorganisms (GCM) 10K type strain sequencing project: providing services to taxonomists for standard genome sequencing and annotation.</title>
        <authorList>
            <consortium name="The Broad Institute Genomics Platform"/>
            <consortium name="The Broad Institute Genome Sequencing Center for Infectious Disease"/>
            <person name="Wu L."/>
            <person name="Ma J."/>
        </authorList>
    </citation>
    <scope>NUCLEOTIDE SEQUENCE [LARGE SCALE GENOMIC DNA]</scope>
    <source>
        <strain evidence="4">CCUG 50353</strain>
    </source>
</reference>
<dbReference type="Proteomes" id="UP001595733">
    <property type="component" value="Unassembled WGS sequence"/>
</dbReference>
<dbReference type="InterPro" id="IPR029046">
    <property type="entry name" value="LolA/LolB/LppX"/>
</dbReference>
<dbReference type="EMBL" id="JBHSEF010000021">
    <property type="protein sequence ID" value="MFC4354845.1"/>
    <property type="molecule type" value="Genomic_DNA"/>
</dbReference>
<dbReference type="InterPro" id="IPR052944">
    <property type="entry name" value="Sporulation_related"/>
</dbReference>
<dbReference type="PANTHER" id="PTHR37507:SF2">
    <property type="entry name" value="SPORULATION PROTEIN YDCC"/>
    <property type="match status" value="1"/>
</dbReference>
<dbReference type="PROSITE" id="PS51257">
    <property type="entry name" value="PROKAR_LIPOPROTEIN"/>
    <property type="match status" value="1"/>
</dbReference>
<keyword evidence="4" id="KW-1185">Reference proteome</keyword>
<accession>A0ABV8UU98</accession>
<evidence type="ECO:0000256" key="1">
    <source>
        <dbReference type="SAM" id="MobiDB-lite"/>
    </source>
</evidence>
<dbReference type="PANTHER" id="PTHR37507">
    <property type="entry name" value="SPORULATION PROTEIN YDCC"/>
    <property type="match status" value="1"/>
</dbReference>
<evidence type="ECO:0000313" key="3">
    <source>
        <dbReference type="EMBL" id="MFC4354845.1"/>
    </source>
</evidence>
<evidence type="ECO:0000313" key="4">
    <source>
        <dbReference type="Proteomes" id="UP001595733"/>
    </source>
</evidence>
<feature type="region of interest" description="Disordered" evidence="1">
    <location>
        <begin position="206"/>
        <end position="226"/>
    </location>
</feature>
<dbReference type="InterPro" id="IPR004564">
    <property type="entry name" value="OM_lipoprot_carrier_LolA-like"/>
</dbReference>
<feature type="chain" id="PRO_5046949650" evidence="2">
    <location>
        <begin position="21"/>
        <end position="336"/>
    </location>
</feature>
<dbReference type="Pfam" id="PF03548">
    <property type="entry name" value="LolA"/>
    <property type="match status" value="1"/>
</dbReference>
<evidence type="ECO:0000256" key="2">
    <source>
        <dbReference type="SAM" id="SignalP"/>
    </source>
</evidence>
<organism evidence="3 4">
    <name type="scientific">Chryseomicrobium palamuruense</name>
    <dbReference type="NCBI Taxonomy" id="682973"/>
    <lineage>
        <taxon>Bacteria</taxon>
        <taxon>Bacillati</taxon>
        <taxon>Bacillota</taxon>
        <taxon>Bacilli</taxon>
        <taxon>Bacillales</taxon>
        <taxon>Caryophanaceae</taxon>
        <taxon>Chryseomicrobium</taxon>
    </lineage>
</organism>
<comment type="caution">
    <text evidence="3">The sequence shown here is derived from an EMBL/GenBank/DDBJ whole genome shotgun (WGS) entry which is preliminary data.</text>
</comment>
<feature type="signal peptide" evidence="2">
    <location>
        <begin position="1"/>
        <end position="20"/>
    </location>
</feature>
<protein>
    <submittedName>
        <fullName evidence="3">Outer membrane lipoprotein carrier protein LolA</fullName>
    </submittedName>
</protein>